<organism evidence="2 3">
    <name type="scientific">Pleurodeles waltl</name>
    <name type="common">Iberian ribbed newt</name>
    <dbReference type="NCBI Taxonomy" id="8319"/>
    <lineage>
        <taxon>Eukaryota</taxon>
        <taxon>Metazoa</taxon>
        <taxon>Chordata</taxon>
        <taxon>Craniata</taxon>
        <taxon>Vertebrata</taxon>
        <taxon>Euteleostomi</taxon>
        <taxon>Amphibia</taxon>
        <taxon>Batrachia</taxon>
        <taxon>Caudata</taxon>
        <taxon>Salamandroidea</taxon>
        <taxon>Salamandridae</taxon>
        <taxon>Pleurodelinae</taxon>
        <taxon>Pleurodeles</taxon>
    </lineage>
</organism>
<keyword evidence="3" id="KW-1185">Reference proteome</keyword>
<sequence>MPAPLCRISNCGTLPSPRHLELLQSLTLRRVGPQSHVRPRLGARSRAATPHAPHSGGIRLTLCPVDDSQRQQPSAPLRRLKRDTRCLHSAAAHGPRPAIQQSSSPRRLFYLVAGPRPMR</sequence>
<gene>
    <name evidence="2" type="ORF">NDU88_005537</name>
</gene>
<name>A0AAV7RMH1_PLEWA</name>
<dbReference type="Proteomes" id="UP001066276">
    <property type="component" value="Chromosome 5"/>
</dbReference>
<evidence type="ECO:0000313" key="2">
    <source>
        <dbReference type="EMBL" id="KAJ1152762.1"/>
    </source>
</evidence>
<feature type="region of interest" description="Disordered" evidence="1">
    <location>
        <begin position="33"/>
        <end position="105"/>
    </location>
</feature>
<dbReference type="EMBL" id="JANPWB010000009">
    <property type="protein sequence ID" value="KAJ1152762.1"/>
    <property type="molecule type" value="Genomic_DNA"/>
</dbReference>
<comment type="caution">
    <text evidence="2">The sequence shown here is derived from an EMBL/GenBank/DDBJ whole genome shotgun (WGS) entry which is preliminary data.</text>
</comment>
<dbReference type="AlphaFoldDB" id="A0AAV7RMH1"/>
<reference evidence="2" key="1">
    <citation type="journal article" date="2022" name="bioRxiv">
        <title>Sequencing and chromosome-scale assembly of the giantPleurodeles waltlgenome.</title>
        <authorList>
            <person name="Brown T."/>
            <person name="Elewa A."/>
            <person name="Iarovenko S."/>
            <person name="Subramanian E."/>
            <person name="Araus A.J."/>
            <person name="Petzold A."/>
            <person name="Susuki M."/>
            <person name="Suzuki K.-i.T."/>
            <person name="Hayashi T."/>
            <person name="Toyoda A."/>
            <person name="Oliveira C."/>
            <person name="Osipova E."/>
            <person name="Leigh N.D."/>
            <person name="Simon A."/>
            <person name="Yun M.H."/>
        </authorList>
    </citation>
    <scope>NUCLEOTIDE SEQUENCE</scope>
    <source>
        <strain evidence="2">20211129_DDA</strain>
        <tissue evidence="2">Liver</tissue>
    </source>
</reference>
<evidence type="ECO:0000313" key="3">
    <source>
        <dbReference type="Proteomes" id="UP001066276"/>
    </source>
</evidence>
<protein>
    <submittedName>
        <fullName evidence="2">Uncharacterized protein</fullName>
    </submittedName>
</protein>
<proteinExistence type="predicted"/>
<accession>A0AAV7RMH1</accession>
<evidence type="ECO:0000256" key="1">
    <source>
        <dbReference type="SAM" id="MobiDB-lite"/>
    </source>
</evidence>